<dbReference type="InterPro" id="IPR026893">
    <property type="entry name" value="Tyr/Ser_Pase_IphP-type"/>
</dbReference>
<protein>
    <submittedName>
        <fullName evidence="2">Tyrosine-protein phosphatase</fullName>
    </submittedName>
</protein>
<dbReference type="SUPFAM" id="SSF52799">
    <property type="entry name" value="(Phosphotyrosine protein) phosphatases II"/>
    <property type="match status" value="1"/>
</dbReference>
<evidence type="ECO:0000256" key="1">
    <source>
        <dbReference type="ARBA" id="ARBA00009580"/>
    </source>
</evidence>
<dbReference type="Proteomes" id="UP000777303">
    <property type="component" value="Unassembled WGS sequence"/>
</dbReference>
<reference evidence="2" key="2">
    <citation type="submission" date="2021-04" db="EMBL/GenBank/DDBJ databases">
        <authorList>
            <person name="Gilroy R."/>
        </authorList>
    </citation>
    <scope>NUCLEOTIDE SEQUENCE</scope>
    <source>
        <strain evidence="2">F6-6636</strain>
    </source>
</reference>
<dbReference type="Pfam" id="PF13350">
    <property type="entry name" value="Y_phosphatase3"/>
    <property type="match status" value="1"/>
</dbReference>
<comment type="caution">
    <text evidence="2">The sequence shown here is derived from an EMBL/GenBank/DDBJ whole genome shotgun (WGS) entry which is preliminary data.</text>
</comment>
<comment type="similarity">
    <text evidence="1">Belongs to the protein-tyrosine phosphatase family.</text>
</comment>
<proteinExistence type="inferred from homology"/>
<organism evidence="2 3">
    <name type="scientific">Candidatus Paralactobacillus gallistercoris</name>
    <dbReference type="NCBI Taxonomy" id="2838724"/>
    <lineage>
        <taxon>Bacteria</taxon>
        <taxon>Bacillati</taxon>
        <taxon>Bacillota</taxon>
        <taxon>Bacilli</taxon>
        <taxon>Lactobacillales</taxon>
        <taxon>Lactobacillaceae</taxon>
        <taxon>Lactobacillus</taxon>
    </lineage>
</organism>
<dbReference type="GO" id="GO:0004721">
    <property type="term" value="F:phosphoprotein phosphatase activity"/>
    <property type="evidence" value="ECO:0007669"/>
    <property type="project" value="InterPro"/>
</dbReference>
<name>A0A948WZC8_9LACO</name>
<evidence type="ECO:0000313" key="3">
    <source>
        <dbReference type="Proteomes" id="UP000777303"/>
    </source>
</evidence>
<dbReference type="Gene3D" id="3.90.190.10">
    <property type="entry name" value="Protein tyrosine phosphatase superfamily"/>
    <property type="match status" value="1"/>
</dbReference>
<dbReference type="PANTHER" id="PTHR31126">
    <property type="entry name" value="TYROSINE-PROTEIN PHOSPHATASE"/>
    <property type="match status" value="1"/>
</dbReference>
<gene>
    <name evidence="2" type="ORF">H9901_01850</name>
</gene>
<evidence type="ECO:0000313" key="2">
    <source>
        <dbReference type="EMBL" id="MBU3851429.1"/>
    </source>
</evidence>
<dbReference type="EMBL" id="JAHLFS010000024">
    <property type="protein sequence ID" value="MBU3851429.1"/>
    <property type="molecule type" value="Genomic_DNA"/>
</dbReference>
<dbReference type="PROSITE" id="PS00383">
    <property type="entry name" value="TYR_PHOSPHATASE_1"/>
    <property type="match status" value="1"/>
</dbReference>
<accession>A0A948WZC8</accession>
<dbReference type="PANTHER" id="PTHR31126:SF1">
    <property type="entry name" value="TYROSINE SPECIFIC PROTEIN PHOSPHATASES DOMAIN-CONTAINING PROTEIN"/>
    <property type="match status" value="1"/>
</dbReference>
<dbReference type="AlphaFoldDB" id="A0A948WZC8"/>
<dbReference type="InterPro" id="IPR029021">
    <property type="entry name" value="Prot-tyrosine_phosphatase-like"/>
</dbReference>
<reference evidence="2" key="1">
    <citation type="journal article" date="2021" name="PeerJ">
        <title>Extensive microbial diversity within the chicken gut microbiome revealed by metagenomics and culture.</title>
        <authorList>
            <person name="Gilroy R."/>
            <person name="Ravi A."/>
            <person name="Getino M."/>
            <person name="Pursley I."/>
            <person name="Horton D.L."/>
            <person name="Alikhan N.F."/>
            <person name="Baker D."/>
            <person name="Gharbi K."/>
            <person name="Hall N."/>
            <person name="Watson M."/>
            <person name="Adriaenssens E.M."/>
            <person name="Foster-Nyarko E."/>
            <person name="Jarju S."/>
            <person name="Secka A."/>
            <person name="Antonio M."/>
            <person name="Oren A."/>
            <person name="Chaudhuri R.R."/>
            <person name="La Ragione R."/>
            <person name="Hildebrand F."/>
            <person name="Pallen M.J."/>
        </authorList>
    </citation>
    <scope>NUCLEOTIDE SEQUENCE</scope>
    <source>
        <strain evidence="2">F6-6636</strain>
    </source>
</reference>
<dbReference type="InterPro" id="IPR016130">
    <property type="entry name" value="Tyr_Pase_AS"/>
</dbReference>
<sequence>MQRILPIKDGNNFRELGGYETTDGKTIKTHKVIRSGALNNLKSDDLAYLAKYGVKYDVDFRSNEECREKPDNLPSGTTYYWDPVLHFDEMDNTDTLATLQNDFAQNKHIGYEHMISVYHNMIKKPDANQAYRKFFDYLLMNDQPRQCLLFHCTSGKDRTGIGAILLLSALGVPENVIKQDYLLSNQTIQSVLTPLLQQVQQKSHNNETLITNIRNLLTVSEDYYQTAMDDIRDMSGNVINYLHEVIKVTDDEIEQLRQIYLM</sequence>